<keyword evidence="1" id="KW-0472">Membrane</keyword>
<dbReference type="InterPro" id="IPR002656">
    <property type="entry name" value="Acyl_transf_3_dom"/>
</dbReference>
<dbReference type="PANTHER" id="PTHR23028">
    <property type="entry name" value="ACETYLTRANSFERASE"/>
    <property type="match status" value="1"/>
</dbReference>
<reference evidence="3" key="1">
    <citation type="submission" date="2020-03" db="EMBL/GenBank/DDBJ databases">
        <authorList>
            <person name="He L."/>
        </authorList>
    </citation>
    <scope>NUCLEOTIDE SEQUENCE</scope>
    <source>
        <strain evidence="3">CkLH20</strain>
    </source>
</reference>
<dbReference type="PANTHER" id="PTHR23028:SF134">
    <property type="entry name" value="PUTATIVE (AFU_ORTHOLOGUE AFUA_4G08520)-RELATED"/>
    <property type="match status" value="1"/>
</dbReference>
<protein>
    <submittedName>
        <fullName evidence="3">Acyltransferase</fullName>
    </submittedName>
</protein>
<keyword evidence="3" id="KW-0012">Acyltransferase</keyword>
<keyword evidence="3" id="KW-0808">Transferase</keyword>
<dbReference type="EMBL" id="JAATWM020000010">
    <property type="protein sequence ID" value="KAF9878422.1"/>
    <property type="molecule type" value="Genomic_DNA"/>
</dbReference>
<evidence type="ECO:0000256" key="1">
    <source>
        <dbReference type="SAM" id="Phobius"/>
    </source>
</evidence>
<accession>A0A9P6I9V0</accession>
<feature type="transmembrane region" description="Helical" evidence="1">
    <location>
        <begin position="56"/>
        <end position="78"/>
    </location>
</feature>
<keyword evidence="4" id="KW-1185">Reference proteome</keyword>
<feature type="domain" description="Acyltransferase 3" evidence="2">
    <location>
        <begin position="5"/>
        <end position="413"/>
    </location>
</feature>
<feature type="transmembrane region" description="Helical" evidence="1">
    <location>
        <begin position="256"/>
        <end position="274"/>
    </location>
</feature>
<feature type="transmembrane region" description="Helical" evidence="1">
    <location>
        <begin position="171"/>
        <end position="188"/>
    </location>
</feature>
<dbReference type="OrthoDB" id="5819582at2759"/>
<feature type="transmembrane region" description="Helical" evidence="1">
    <location>
        <begin position="12"/>
        <end position="36"/>
    </location>
</feature>
<organism evidence="3 4">
    <name type="scientific">Colletotrichum karsti</name>
    <dbReference type="NCBI Taxonomy" id="1095194"/>
    <lineage>
        <taxon>Eukaryota</taxon>
        <taxon>Fungi</taxon>
        <taxon>Dikarya</taxon>
        <taxon>Ascomycota</taxon>
        <taxon>Pezizomycotina</taxon>
        <taxon>Sordariomycetes</taxon>
        <taxon>Hypocreomycetidae</taxon>
        <taxon>Glomerellales</taxon>
        <taxon>Glomerellaceae</taxon>
        <taxon>Colletotrichum</taxon>
        <taxon>Colletotrichum boninense species complex</taxon>
    </lineage>
</organism>
<gene>
    <name evidence="3" type="ORF">CkaCkLH20_03914</name>
</gene>
<sequence length="462" mass="53157">MERVRWLDGIRAIAAISVSFNHYIMGEFATPYNSFWAAPASDNRWFFQLPVLRFPFAVHSMVPLFLIIGGYGISLSIVQSCRGESAFSRYFQLALLRRWLRLYLPVVPITILAHIAYFIGITTRPFPAHVTKGLQPWTAPLQHFKYFIEYLVDIVEPVSMAWHENFNNQTWTIPVIFRGSCVLYLTLLGSSLWNTSYRLTGMIALAFYFTYQGNWDLFCFLGGAWLAEVVTLLKTDYEWCIGSPKLFSRRPTSSRVRLVGLAKTLVLFAGLWLMCFEGNESTGEAHVGYQWLASIRSRRWAASKPNEFSVIRSCWQSLGGLMVTSVVATSPCVARPLETPVLQYLGKISFSWYLVHQLPPIILKGPLRDFFWTLLRPQESPHPVMDDALKHPWTLFVVWMATAGIIFSLTWLFAHFYYQQVEEKSGPLSKWIEAWFNAPKDRDLESKPHLPVGHMNKKFEKP</sequence>
<evidence type="ECO:0000259" key="2">
    <source>
        <dbReference type="Pfam" id="PF01757"/>
    </source>
</evidence>
<name>A0A9P6I9V0_9PEZI</name>
<comment type="caution">
    <text evidence="3">The sequence shown here is derived from an EMBL/GenBank/DDBJ whole genome shotgun (WGS) entry which is preliminary data.</text>
</comment>
<evidence type="ECO:0000313" key="3">
    <source>
        <dbReference type="EMBL" id="KAF9878422.1"/>
    </source>
</evidence>
<dbReference type="Proteomes" id="UP000781932">
    <property type="component" value="Unassembled WGS sequence"/>
</dbReference>
<reference evidence="3" key="2">
    <citation type="submission" date="2020-11" db="EMBL/GenBank/DDBJ databases">
        <title>Whole genome sequencing of Colletotrichum sp.</title>
        <authorList>
            <person name="Li H."/>
        </authorList>
    </citation>
    <scope>NUCLEOTIDE SEQUENCE</scope>
    <source>
        <strain evidence="3">CkLH20</strain>
    </source>
</reference>
<feature type="transmembrane region" description="Helical" evidence="1">
    <location>
        <begin position="393"/>
        <end position="414"/>
    </location>
</feature>
<proteinExistence type="predicted"/>
<keyword evidence="1" id="KW-1133">Transmembrane helix</keyword>
<dbReference type="GO" id="GO:0016747">
    <property type="term" value="F:acyltransferase activity, transferring groups other than amino-acyl groups"/>
    <property type="evidence" value="ECO:0007669"/>
    <property type="project" value="InterPro"/>
</dbReference>
<dbReference type="InterPro" id="IPR050879">
    <property type="entry name" value="Acyltransferase_3"/>
</dbReference>
<feature type="transmembrane region" description="Helical" evidence="1">
    <location>
        <begin position="99"/>
        <end position="119"/>
    </location>
</feature>
<evidence type="ECO:0000313" key="4">
    <source>
        <dbReference type="Proteomes" id="UP000781932"/>
    </source>
</evidence>
<dbReference type="AlphaFoldDB" id="A0A9P6I9V0"/>
<dbReference type="RefSeq" id="XP_038747883.1">
    <property type="nucleotide sequence ID" value="XM_038886633.1"/>
</dbReference>
<dbReference type="Pfam" id="PF01757">
    <property type="entry name" value="Acyl_transf_3"/>
    <property type="match status" value="1"/>
</dbReference>
<dbReference type="GeneID" id="62159707"/>
<keyword evidence="1" id="KW-0812">Transmembrane</keyword>